<reference evidence="3 4" key="1">
    <citation type="journal article" date="2023" name="Commun. Biol.">
        <title>Genome analysis of Parmales, the sister group of diatoms, reveals the evolutionary specialization of diatoms from phago-mixotrophs to photoautotrophs.</title>
        <authorList>
            <person name="Ban H."/>
            <person name="Sato S."/>
            <person name="Yoshikawa S."/>
            <person name="Yamada K."/>
            <person name="Nakamura Y."/>
            <person name="Ichinomiya M."/>
            <person name="Sato N."/>
            <person name="Blanc-Mathieu R."/>
            <person name="Endo H."/>
            <person name="Kuwata A."/>
            <person name="Ogata H."/>
        </authorList>
    </citation>
    <scope>NUCLEOTIDE SEQUENCE [LARGE SCALE GENOMIC DNA]</scope>
</reference>
<accession>A0ABQ6M7R4</accession>
<evidence type="ECO:0000313" key="3">
    <source>
        <dbReference type="EMBL" id="GMI21186.1"/>
    </source>
</evidence>
<gene>
    <name evidence="3" type="ORF">TeGR_g324</name>
</gene>
<evidence type="ECO:0008006" key="5">
    <source>
        <dbReference type="Google" id="ProtNLM"/>
    </source>
</evidence>
<comment type="caution">
    <text evidence="3">The sequence shown here is derived from an EMBL/GenBank/DDBJ whole genome shotgun (WGS) entry which is preliminary data.</text>
</comment>
<feature type="region of interest" description="Disordered" evidence="2">
    <location>
        <begin position="150"/>
        <end position="169"/>
    </location>
</feature>
<dbReference type="Gene3D" id="1.25.10.10">
    <property type="entry name" value="Leucine-rich Repeat Variant"/>
    <property type="match status" value="1"/>
</dbReference>
<dbReference type="PANTHER" id="PTHR10943">
    <property type="entry name" value="26S PROTEASOME NON-ATPASE REGULATORY SUBUNIT"/>
    <property type="match status" value="1"/>
</dbReference>
<dbReference type="InterPro" id="IPR002015">
    <property type="entry name" value="Proteasome/cyclosome_rpt"/>
</dbReference>
<evidence type="ECO:0000313" key="4">
    <source>
        <dbReference type="Proteomes" id="UP001165060"/>
    </source>
</evidence>
<dbReference type="PANTHER" id="PTHR10943:SF1">
    <property type="entry name" value="26S PROTEASOME NON-ATPASE REGULATORY SUBUNIT 2"/>
    <property type="match status" value="1"/>
</dbReference>
<evidence type="ECO:0000256" key="1">
    <source>
        <dbReference type="ARBA" id="ARBA00022737"/>
    </source>
</evidence>
<protein>
    <recommendedName>
        <fullName evidence="5">26S proteasome non-ATPase regulatory subunit 2</fullName>
    </recommendedName>
</protein>
<dbReference type="EMBL" id="BRYB01005165">
    <property type="protein sequence ID" value="GMI21186.1"/>
    <property type="molecule type" value="Genomic_DNA"/>
</dbReference>
<dbReference type="Pfam" id="PF01851">
    <property type="entry name" value="PC_rep"/>
    <property type="match status" value="1"/>
</dbReference>
<dbReference type="Proteomes" id="UP001165060">
    <property type="component" value="Unassembled WGS sequence"/>
</dbReference>
<keyword evidence="1" id="KW-0677">Repeat</keyword>
<sequence>MAIRTMDHLLHYSELPIKRAVPLALALMHVSDPEYTVVDQLSRLSHHEDEQVSQNAIMGLGLISAGTNNSRVAGLLRGLSEFYAKEAGQMFCVRIAQGLLHMGKGLITLAPYHSDRLLLNGPAISGILTFLYTCLDMKATLLDKVRSASETEGRDEACESPPPLPRSAC</sequence>
<dbReference type="InterPro" id="IPR011989">
    <property type="entry name" value="ARM-like"/>
</dbReference>
<organism evidence="3 4">
    <name type="scientific">Tetraparma gracilis</name>
    <dbReference type="NCBI Taxonomy" id="2962635"/>
    <lineage>
        <taxon>Eukaryota</taxon>
        <taxon>Sar</taxon>
        <taxon>Stramenopiles</taxon>
        <taxon>Ochrophyta</taxon>
        <taxon>Bolidophyceae</taxon>
        <taxon>Parmales</taxon>
        <taxon>Triparmaceae</taxon>
        <taxon>Tetraparma</taxon>
    </lineage>
</organism>
<evidence type="ECO:0000256" key="2">
    <source>
        <dbReference type="SAM" id="MobiDB-lite"/>
    </source>
</evidence>
<keyword evidence="4" id="KW-1185">Reference proteome</keyword>
<proteinExistence type="predicted"/>
<feature type="compositionally biased region" description="Pro residues" evidence="2">
    <location>
        <begin position="160"/>
        <end position="169"/>
    </location>
</feature>
<name>A0ABQ6M7R4_9STRA</name>